<dbReference type="InterPro" id="IPR050138">
    <property type="entry name" value="DHOase/Allantoinase_Hydrolase"/>
</dbReference>
<evidence type="ECO:0000256" key="10">
    <source>
        <dbReference type="ARBA" id="ARBA00022840"/>
    </source>
</evidence>
<feature type="domain" description="Protein kinase" evidence="14">
    <location>
        <begin position="131"/>
        <end position="460"/>
    </location>
</feature>
<reference evidence="15 16" key="1">
    <citation type="journal article" date="2018" name="New Phytol.">
        <title>Phylogenomics of Endogonaceae and evolution of mycorrhizas within Mucoromycota.</title>
        <authorList>
            <person name="Chang Y."/>
            <person name="Desiro A."/>
            <person name="Na H."/>
            <person name="Sandor L."/>
            <person name="Lipzen A."/>
            <person name="Clum A."/>
            <person name="Barry K."/>
            <person name="Grigoriev I.V."/>
            <person name="Martin F.M."/>
            <person name="Stajich J.E."/>
            <person name="Smith M.E."/>
            <person name="Bonito G."/>
            <person name="Spatafora J.W."/>
        </authorList>
    </citation>
    <scope>NUCLEOTIDE SEQUENCE [LARGE SCALE GENOMIC DNA]</scope>
    <source>
        <strain evidence="15 16">GMNB39</strain>
    </source>
</reference>
<dbReference type="Pfam" id="PF00069">
    <property type="entry name" value="Pkinase"/>
    <property type="match status" value="1"/>
</dbReference>
<comment type="cofactor">
    <cofactor evidence="1">
        <name>Zn(2+)</name>
        <dbReference type="ChEBI" id="CHEBI:29105"/>
    </cofactor>
</comment>
<dbReference type="InterPro" id="IPR032466">
    <property type="entry name" value="Metal_Hydrolase"/>
</dbReference>
<evidence type="ECO:0000313" key="15">
    <source>
        <dbReference type="EMBL" id="RUP50442.1"/>
    </source>
</evidence>
<dbReference type="InterPro" id="IPR006680">
    <property type="entry name" value="Amidohydro-rel"/>
</dbReference>
<dbReference type="PROSITE" id="PS00482">
    <property type="entry name" value="DIHYDROOROTASE_1"/>
    <property type="match status" value="1"/>
</dbReference>
<dbReference type="GO" id="GO:0046872">
    <property type="term" value="F:metal ion binding"/>
    <property type="evidence" value="ECO:0007669"/>
    <property type="project" value="UniProtKB-KW"/>
</dbReference>
<feature type="compositionally biased region" description="Polar residues" evidence="13">
    <location>
        <begin position="491"/>
        <end position="501"/>
    </location>
</feature>
<dbReference type="PROSITE" id="PS00107">
    <property type="entry name" value="PROTEIN_KINASE_ATP"/>
    <property type="match status" value="1"/>
</dbReference>
<evidence type="ECO:0000256" key="4">
    <source>
        <dbReference type="ARBA" id="ARBA00022527"/>
    </source>
</evidence>
<evidence type="ECO:0000256" key="9">
    <source>
        <dbReference type="ARBA" id="ARBA00022801"/>
    </source>
</evidence>
<dbReference type="PANTHER" id="PTHR43668">
    <property type="entry name" value="ALLANTOINASE"/>
    <property type="match status" value="1"/>
</dbReference>
<dbReference type="FunFam" id="1.10.510.10:FF:000415">
    <property type="entry name" value="CMGC/CDK/CRK7 protein kinase, variant"/>
    <property type="match status" value="1"/>
</dbReference>
<dbReference type="OrthoDB" id="10258955at2759"/>
<dbReference type="Gene3D" id="3.20.20.140">
    <property type="entry name" value="Metal-dependent hydrolases"/>
    <property type="match status" value="2"/>
</dbReference>
<evidence type="ECO:0000256" key="8">
    <source>
        <dbReference type="ARBA" id="ARBA00022777"/>
    </source>
</evidence>
<keyword evidence="16" id="KW-1185">Reference proteome</keyword>
<dbReference type="SUPFAM" id="SSF51338">
    <property type="entry name" value="Composite domain of metallo-dependent hydrolases"/>
    <property type="match status" value="1"/>
</dbReference>
<dbReference type="GO" id="GO:0005524">
    <property type="term" value="F:ATP binding"/>
    <property type="evidence" value="ECO:0007669"/>
    <property type="project" value="UniProtKB-UniRule"/>
</dbReference>
<keyword evidence="7 12" id="KW-0547">Nucleotide-binding</keyword>
<feature type="compositionally biased region" description="Basic and acidic residues" evidence="13">
    <location>
        <begin position="540"/>
        <end position="602"/>
    </location>
</feature>
<organism evidence="15 16">
    <name type="scientific">Jimgerdemannia flammicorona</name>
    <dbReference type="NCBI Taxonomy" id="994334"/>
    <lineage>
        <taxon>Eukaryota</taxon>
        <taxon>Fungi</taxon>
        <taxon>Fungi incertae sedis</taxon>
        <taxon>Mucoromycota</taxon>
        <taxon>Mucoromycotina</taxon>
        <taxon>Endogonomycetes</taxon>
        <taxon>Endogonales</taxon>
        <taxon>Endogonaceae</taxon>
        <taxon>Jimgerdemannia</taxon>
    </lineage>
</organism>
<evidence type="ECO:0000256" key="3">
    <source>
        <dbReference type="ARBA" id="ARBA00012409"/>
    </source>
</evidence>
<feature type="region of interest" description="Disordered" evidence="13">
    <location>
        <begin position="478"/>
        <end position="620"/>
    </location>
</feature>
<sequence length="1199" mass="133696">MCKPYISKSVMTSPSSPTSHVTTNPSKQSTLSCPLPAFCAPFPSICVVPRPLNMKRAADDLPADDQQQRKRAGPMPSNPPITANDTLRRDSFPPFTPIPPFSPAYASPSPQHQQAHTGTIDLKGCSKFEDYGLEDKLGEGTFGEVHKARRKLHKGQFALKRILMHNEKDGTEANFRALLLLSQVPITALREIKILKQLKHPNIVELSDIAIRRGQPAHVDKVTGERKERVCGAIYMVFPYMDHDLAGLLENPVVPRFKVPQVKLYLKQLLEGTYYLHKFMYNHTVRFTAYFSLIFVSITAANLLINNEGILKIADFGLARGFEEAGKEYTNCVVTRWYRPPELLLGERKYTTAIDMWGVGCVFAEMLTGKPILPGQTDPDQLKLIFELVGTPTDQNMPGWRKLPDADKYDPYKGTGPRHSCIADKFGKWGTQTVDLLEKLLALDPEKRISAFEALDHDYFWTEPLPAEPMEIPTYQSSHEYDKRKQRERQPNNLPGGSHPQNPRGDGLGGNGPSGNAHSTQHGGRGRGHNGGGGGGRGGRGGDHYNGDSYRPGDRRDHRDGHRRDGHREDGHREGDRDQRYGEKDRDRDRSMEPRDRERGERASSQGAMSTLSASSAQAGKIERQVHALPPKPATIMAPALPPSQLSEGSQGRRKFDLDWETYILTYLATYSFIEWFQTFLVISAPWRIGINFIFVTGFRHTTRTPTMPANLLLIIANKVVLSPETPASPRVILVDKDTGKVLQIKKDRNEISTIEGDLELLALDDDVVVMPGVVDAHVHLNEPGRTEWEGFETGTKAAAAVNMGFALACMSAFFRTRRCNDRHRHALKRYPTHHHRRQFRPQVGGRQGPVLRGRRVLGRCYPGESGTKEFYGLGDPPSFCVVNKGVRGFKCFLIESGVDEFPCVGEDDVKLAMERLQDTSSVLLFHAEMDTPTSHPPPSTNPPDAYSTFLASRPQSLEITAIDLVIRLTRALHCSGRPVRTHIVHLSAASALPAIRAAKADGLPITVETCHHYLSFDAEGIPNGATHFKCCPPIREESNRQELWAALREGLIDQVVSDHSPCVAELKRMGVDGDFMKAWGGISGVQFGLAAVWTEGRGKGIRHLSFSFTPSLSYQDLTRWLSYNPAKLVNLLDRKGEIKVGADADFVLWKPESQFTVRIISAFLYYNGKLASRFLHDLSLTPDSLPFHLQMNRSTGYS</sequence>
<dbReference type="PROSITE" id="PS50011">
    <property type="entry name" value="PROTEIN_KINASE_DOM"/>
    <property type="match status" value="1"/>
</dbReference>
<keyword evidence="9" id="KW-0378">Hydrolase</keyword>
<evidence type="ECO:0000259" key="14">
    <source>
        <dbReference type="PROSITE" id="PS50011"/>
    </source>
</evidence>
<dbReference type="SUPFAM" id="SSF56112">
    <property type="entry name" value="Protein kinase-like (PK-like)"/>
    <property type="match status" value="1"/>
</dbReference>
<dbReference type="GO" id="GO:0006145">
    <property type="term" value="P:purine nucleobase catabolic process"/>
    <property type="evidence" value="ECO:0007669"/>
    <property type="project" value="TreeGrafter"/>
</dbReference>
<protein>
    <recommendedName>
        <fullName evidence="3">[RNA-polymerase]-subunit kinase</fullName>
        <ecNumber evidence="3">2.7.11.23</ecNumber>
    </recommendedName>
</protein>
<dbReference type="GO" id="GO:0005737">
    <property type="term" value="C:cytoplasm"/>
    <property type="evidence" value="ECO:0007669"/>
    <property type="project" value="TreeGrafter"/>
</dbReference>
<dbReference type="PANTHER" id="PTHR43668:SF2">
    <property type="entry name" value="ALLANTOINASE"/>
    <property type="match status" value="1"/>
</dbReference>
<evidence type="ECO:0000313" key="16">
    <source>
        <dbReference type="Proteomes" id="UP000268093"/>
    </source>
</evidence>
<keyword evidence="4" id="KW-0723">Serine/threonine-protein kinase</keyword>
<evidence type="ECO:0000256" key="5">
    <source>
        <dbReference type="ARBA" id="ARBA00022679"/>
    </source>
</evidence>
<accession>A0A433DHV4</accession>
<feature type="compositionally biased region" description="Basic and acidic residues" evidence="13">
    <location>
        <begin position="479"/>
        <end position="490"/>
    </location>
</feature>
<feature type="compositionally biased region" description="Gly residues" evidence="13">
    <location>
        <begin position="529"/>
        <end position="539"/>
    </location>
</feature>
<evidence type="ECO:0000256" key="11">
    <source>
        <dbReference type="ARBA" id="ARBA00049280"/>
    </source>
</evidence>
<keyword evidence="5" id="KW-0808">Transferase</keyword>
<dbReference type="Gene3D" id="3.30.200.20">
    <property type="entry name" value="Phosphorylase Kinase, domain 1"/>
    <property type="match status" value="1"/>
</dbReference>
<dbReference type="InterPro" id="IPR002195">
    <property type="entry name" value="Dihydroorotase_CS"/>
</dbReference>
<dbReference type="InterPro" id="IPR011059">
    <property type="entry name" value="Metal-dep_hydrolase_composite"/>
</dbReference>
<comment type="catalytic activity">
    <reaction evidence="11">
        <text>[DNA-directed RNA polymerase] + ATP = phospho-[DNA-directed RNA polymerase] + ADP + H(+)</text>
        <dbReference type="Rhea" id="RHEA:10216"/>
        <dbReference type="Rhea" id="RHEA-COMP:11321"/>
        <dbReference type="Rhea" id="RHEA-COMP:11322"/>
        <dbReference type="ChEBI" id="CHEBI:15378"/>
        <dbReference type="ChEBI" id="CHEBI:30616"/>
        <dbReference type="ChEBI" id="CHEBI:43176"/>
        <dbReference type="ChEBI" id="CHEBI:68546"/>
        <dbReference type="ChEBI" id="CHEBI:456216"/>
        <dbReference type="EC" id="2.7.11.23"/>
    </reaction>
</comment>
<dbReference type="Gene3D" id="1.10.510.10">
    <property type="entry name" value="Transferase(Phosphotransferase) domain 1"/>
    <property type="match status" value="1"/>
</dbReference>
<keyword evidence="6" id="KW-0479">Metal-binding</keyword>
<comment type="similarity">
    <text evidence="2">Belongs to the protein kinase superfamily. CMGC Ser/Thr protein kinase family. CDC2/CDKX subfamily.</text>
</comment>
<evidence type="ECO:0000256" key="13">
    <source>
        <dbReference type="SAM" id="MobiDB-lite"/>
    </source>
</evidence>
<evidence type="ECO:0000256" key="7">
    <source>
        <dbReference type="ARBA" id="ARBA00022741"/>
    </source>
</evidence>
<comment type="caution">
    <text evidence="15">The sequence shown here is derived from an EMBL/GenBank/DDBJ whole genome shotgun (WGS) entry which is preliminary data.</text>
</comment>
<keyword evidence="8" id="KW-0418">Kinase</keyword>
<dbReference type="AlphaFoldDB" id="A0A433DHV4"/>
<dbReference type="GO" id="GO:0008353">
    <property type="term" value="F:RNA polymerase II CTD heptapeptide repeat kinase activity"/>
    <property type="evidence" value="ECO:0007669"/>
    <property type="project" value="UniProtKB-EC"/>
</dbReference>
<dbReference type="EC" id="2.7.11.23" evidence="3"/>
<dbReference type="InterPro" id="IPR000719">
    <property type="entry name" value="Prot_kinase_dom"/>
</dbReference>
<gene>
    <name evidence="15" type="ORF">BC936DRAFT_139056</name>
</gene>
<dbReference type="Proteomes" id="UP000268093">
    <property type="component" value="Unassembled WGS sequence"/>
</dbReference>
<dbReference type="GO" id="GO:0004038">
    <property type="term" value="F:allantoinase activity"/>
    <property type="evidence" value="ECO:0007669"/>
    <property type="project" value="TreeGrafter"/>
</dbReference>
<feature type="region of interest" description="Disordered" evidence="13">
    <location>
        <begin position="61"/>
        <end position="116"/>
    </location>
</feature>
<dbReference type="InterPro" id="IPR017441">
    <property type="entry name" value="Protein_kinase_ATP_BS"/>
</dbReference>
<name>A0A433DHV4_9FUNG</name>
<feature type="region of interest" description="Disordered" evidence="13">
    <location>
        <begin position="1"/>
        <end position="27"/>
    </location>
</feature>
<proteinExistence type="inferred from homology"/>
<evidence type="ECO:0000256" key="1">
    <source>
        <dbReference type="ARBA" id="ARBA00001947"/>
    </source>
</evidence>
<evidence type="ECO:0000256" key="6">
    <source>
        <dbReference type="ARBA" id="ARBA00022723"/>
    </source>
</evidence>
<feature type="compositionally biased region" description="Low complexity" evidence="13">
    <location>
        <begin position="7"/>
        <end position="26"/>
    </location>
</feature>
<keyword evidence="10 12" id="KW-0067">ATP-binding</keyword>
<dbReference type="Pfam" id="PF01979">
    <property type="entry name" value="Amidohydro_1"/>
    <property type="match status" value="1"/>
</dbReference>
<feature type="region of interest" description="Disordered" evidence="13">
    <location>
        <begin position="633"/>
        <end position="652"/>
    </location>
</feature>
<evidence type="ECO:0000256" key="2">
    <source>
        <dbReference type="ARBA" id="ARBA00006485"/>
    </source>
</evidence>
<dbReference type="EMBL" id="RBNI01001422">
    <property type="protein sequence ID" value="RUP50442.1"/>
    <property type="molecule type" value="Genomic_DNA"/>
</dbReference>
<feature type="binding site" evidence="12">
    <location>
        <position position="160"/>
    </location>
    <ligand>
        <name>ATP</name>
        <dbReference type="ChEBI" id="CHEBI:30616"/>
    </ligand>
</feature>
<dbReference type="InterPro" id="IPR011009">
    <property type="entry name" value="Kinase-like_dom_sf"/>
</dbReference>
<feature type="compositionally biased region" description="Polar residues" evidence="13">
    <location>
        <begin position="603"/>
        <end position="618"/>
    </location>
</feature>
<dbReference type="SUPFAM" id="SSF51556">
    <property type="entry name" value="Metallo-dependent hydrolases"/>
    <property type="match status" value="1"/>
</dbReference>
<evidence type="ECO:0000256" key="12">
    <source>
        <dbReference type="PROSITE-ProRule" id="PRU10141"/>
    </source>
</evidence>